<reference evidence="2" key="1">
    <citation type="submission" date="2017-05" db="EMBL/GenBank/DDBJ databases">
        <authorList>
            <person name="Rodrigo-Torres L."/>
            <person name="Arahal R. D."/>
            <person name="Lucena T."/>
        </authorList>
    </citation>
    <scope>NUCLEOTIDE SEQUENCE [LARGE SCALE GENOMIC DNA]</scope>
    <source>
        <strain evidence="2">CECT 8489</strain>
    </source>
</reference>
<gene>
    <name evidence="1" type="ORF">BOA8489_02081</name>
</gene>
<accession>A0A238J010</accession>
<protein>
    <submittedName>
        <fullName evidence="1">Uncharacterized protein</fullName>
    </submittedName>
</protein>
<dbReference type="EMBL" id="FXXQ01000006">
    <property type="protein sequence ID" value="SMX23967.1"/>
    <property type="molecule type" value="Genomic_DNA"/>
</dbReference>
<keyword evidence="2" id="KW-1185">Reference proteome</keyword>
<name>A0A238J010_9RHOB</name>
<sequence>MVHRLSAIGTVLRYGFLILGAAYERVLQDMATGSYLLFKAVFQNELLLVAI</sequence>
<evidence type="ECO:0000313" key="2">
    <source>
        <dbReference type="Proteomes" id="UP000201838"/>
    </source>
</evidence>
<dbReference type="AlphaFoldDB" id="A0A238J010"/>
<dbReference type="Proteomes" id="UP000201838">
    <property type="component" value="Unassembled WGS sequence"/>
</dbReference>
<organism evidence="1 2">
    <name type="scientific">Boseongicola aestuarii</name>
    <dbReference type="NCBI Taxonomy" id="1470561"/>
    <lineage>
        <taxon>Bacteria</taxon>
        <taxon>Pseudomonadati</taxon>
        <taxon>Pseudomonadota</taxon>
        <taxon>Alphaproteobacteria</taxon>
        <taxon>Rhodobacterales</taxon>
        <taxon>Paracoccaceae</taxon>
        <taxon>Boseongicola</taxon>
    </lineage>
</organism>
<proteinExistence type="predicted"/>
<evidence type="ECO:0000313" key="1">
    <source>
        <dbReference type="EMBL" id="SMX23967.1"/>
    </source>
</evidence>
<dbReference type="RefSeq" id="WP_176440266.1">
    <property type="nucleotide sequence ID" value="NZ_FXXQ01000006.1"/>
</dbReference>